<keyword evidence="3" id="KW-0687">Ribonucleoprotein</keyword>
<reference evidence="8" key="4">
    <citation type="submission" date="2014-09" db="EMBL/GenBank/DDBJ databases">
        <title>Maintaining two mating types: Structure of the mating type locus and its role in heterokaryosis in Podospora anserina.</title>
        <authorList>
            <person name="Grognet P."/>
            <person name="Bidard F."/>
            <person name="Kuchly C."/>
            <person name="Chan Ho Tong L."/>
            <person name="Coppin E."/>
            <person name="Ait Benkhali J."/>
            <person name="Couloux A."/>
            <person name="Wincker P."/>
            <person name="Debuchy R."/>
            <person name="Silar P."/>
        </authorList>
    </citation>
    <scope>NUCLEOTIDE SEQUENCE</scope>
</reference>
<proteinExistence type="inferred from homology"/>
<feature type="compositionally biased region" description="Basic and acidic residues" evidence="4">
    <location>
        <begin position="99"/>
        <end position="112"/>
    </location>
</feature>
<accession>B2B7I0</accession>
<dbReference type="Pfam" id="PF00673">
    <property type="entry name" value="Ribosomal_L5_C"/>
    <property type="match status" value="1"/>
</dbReference>
<dbReference type="InterPro" id="IPR022803">
    <property type="entry name" value="Ribosomal_uL5_dom_sf"/>
</dbReference>
<feature type="domain" description="Large ribosomal subunit protein uL5 N-terminal" evidence="5">
    <location>
        <begin position="229"/>
        <end position="284"/>
    </location>
</feature>
<evidence type="ECO:0000256" key="4">
    <source>
        <dbReference type="SAM" id="MobiDB-lite"/>
    </source>
</evidence>
<evidence type="ECO:0000313" key="7">
    <source>
        <dbReference type="EMBL" id="CAP73758.1"/>
    </source>
</evidence>
<dbReference type="FunCoup" id="B2B7I0">
    <property type="interactions" value="580"/>
</dbReference>
<dbReference type="PANTHER" id="PTHR11994">
    <property type="entry name" value="60S RIBOSOMAL PROTEIN L11-RELATED"/>
    <property type="match status" value="1"/>
</dbReference>
<dbReference type="Proteomes" id="UP000001197">
    <property type="component" value="Chromosome 2"/>
</dbReference>
<keyword evidence="9" id="KW-1185">Reference proteome</keyword>
<dbReference type="HOGENOM" id="CLU_061015_1_0_1"/>
<evidence type="ECO:0000256" key="1">
    <source>
        <dbReference type="ARBA" id="ARBA00008553"/>
    </source>
</evidence>
<dbReference type="GO" id="GO:0003735">
    <property type="term" value="F:structural constituent of ribosome"/>
    <property type="evidence" value="ECO:0007669"/>
    <property type="project" value="InterPro"/>
</dbReference>
<evidence type="ECO:0000256" key="2">
    <source>
        <dbReference type="ARBA" id="ARBA00022980"/>
    </source>
</evidence>
<dbReference type="RefSeq" id="XP_001911930.1">
    <property type="nucleotide sequence ID" value="XM_001911895.1"/>
</dbReference>
<feature type="region of interest" description="Disordered" evidence="4">
    <location>
        <begin position="182"/>
        <end position="210"/>
    </location>
</feature>
<dbReference type="GeneID" id="6195960"/>
<sequence length="391" mass="43851">MVCATGLQKISNCNLESRLRAFGPSELRANHSDQSRISVARRPIPFEAMASVRALSRPTRGVSLSQISRQTCSRRWASSAAAEAPLEDLEDSALGAPPLREEEKKTFRPWKRQADRKFALPSGRYNYHAPKYDRGPLHPVQPLPSSEPTARDFVPGPFNLPRLRQTYLSTVASDIMTLTYNHIPPGTPKKETPQRLREWDDSSPYHANRSLRAPRGAPVLPLLERDVNFTNIPEIKEITLAAYVPAALQDMDNLLVARAALLAITGVLPEMTKTRTNVQQWKIRAGEFAGCKVTVRGNEAYEFFDRCVNLVFPRIKDWRGIEATTGDSSGNLAWGFTPEELKLFPEMEVNLGMYPPKVSTRVSVYDEVVVLTRKIDGAWLQSVRQDYGHVG</sequence>
<feature type="compositionally biased region" description="Basic and acidic residues" evidence="4">
    <location>
        <begin position="188"/>
        <end position="200"/>
    </location>
</feature>
<name>B2B7I0_PODAN</name>
<dbReference type="VEuPathDB" id="FungiDB:PODANS_2_11180"/>
<keyword evidence="2 8" id="KW-0689">Ribosomal protein</keyword>
<dbReference type="GO" id="GO:1990904">
    <property type="term" value="C:ribonucleoprotein complex"/>
    <property type="evidence" value="ECO:0007669"/>
    <property type="project" value="UniProtKB-KW"/>
</dbReference>
<dbReference type="Pfam" id="PF00281">
    <property type="entry name" value="Ribosomal_L5"/>
    <property type="match status" value="1"/>
</dbReference>
<dbReference type="Gene3D" id="3.30.1440.10">
    <property type="match status" value="1"/>
</dbReference>
<evidence type="ECO:0000256" key="3">
    <source>
        <dbReference type="ARBA" id="ARBA00023274"/>
    </source>
</evidence>
<protein>
    <submittedName>
        <fullName evidence="8">Mitochondrial LSU ribosomal protein L7</fullName>
    </submittedName>
    <submittedName>
        <fullName evidence="7">Podospora anserina S mat+ genomic DNA chromosome 2, supercontig 2</fullName>
    </submittedName>
</protein>
<dbReference type="SUPFAM" id="SSF55282">
    <property type="entry name" value="RL5-like"/>
    <property type="match status" value="1"/>
</dbReference>
<evidence type="ECO:0000259" key="5">
    <source>
        <dbReference type="Pfam" id="PF00281"/>
    </source>
</evidence>
<gene>
    <name evidence="7" type="ORF">PODANS_2_11180</name>
</gene>
<dbReference type="AlphaFoldDB" id="B2B7I0"/>
<dbReference type="InterPro" id="IPR031309">
    <property type="entry name" value="Ribosomal_uL5_C"/>
</dbReference>
<dbReference type="eggNOG" id="KOG0398">
    <property type="taxonomic scope" value="Eukaryota"/>
</dbReference>
<reference evidence="7" key="2">
    <citation type="submission" date="2008-07" db="EMBL/GenBank/DDBJ databases">
        <authorList>
            <person name="Genoscope - CEA"/>
        </authorList>
    </citation>
    <scope>NUCLEOTIDE SEQUENCE</scope>
    <source>
        <strain evidence="7">S mat+</strain>
    </source>
</reference>
<dbReference type="EMBL" id="CU640366">
    <property type="protein sequence ID" value="CAP73758.1"/>
    <property type="molecule type" value="Genomic_DNA"/>
</dbReference>
<organism evidence="7">
    <name type="scientific">Podospora anserina (strain S / ATCC MYA-4624 / DSM 980 / FGSC 10383)</name>
    <name type="common">Pleurage anserina</name>
    <dbReference type="NCBI Taxonomy" id="515849"/>
    <lineage>
        <taxon>Eukaryota</taxon>
        <taxon>Fungi</taxon>
        <taxon>Dikarya</taxon>
        <taxon>Ascomycota</taxon>
        <taxon>Pezizomycotina</taxon>
        <taxon>Sordariomycetes</taxon>
        <taxon>Sordariomycetidae</taxon>
        <taxon>Sordariales</taxon>
        <taxon>Podosporaceae</taxon>
        <taxon>Podospora</taxon>
        <taxon>Podospora anserina</taxon>
    </lineage>
</organism>
<evidence type="ECO:0000313" key="8">
    <source>
        <dbReference type="EMBL" id="CDP26159.1"/>
    </source>
</evidence>
<feature type="region of interest" description="Disordered" evidence="4">
    <location>
        <begin position="87"/>
        <end position="112"/>
    </location>
</feature>
<feature type="domain" description="Large ribosomal subunit protein uL5 C-terminal" evidence="6">
    <location>
        <begin position="290"/>
        <end position="350"/>
    </location>
</feature>
<dbReference type="STRING" id="515849.B2B7I0"/>
<dbReference type="GO" id="GO:0005840">
    <property type="term" value="C:ribosome"/>
    <property type="evidence" value="ECO:0007669"/>
    <property type="project" value="UniProtKB-KW"/>
</dbReference>
<dbReference type="EMBL" id="FO904937">
    <property type="protein sequence ID" value="CDP26159.1"/>
    <property type="molecule type" value="Genomic_DNA"/>
</dbReference>
<dbReference type="OrthoDB" id="539541at2759"/>
<comment type="similarity">
    <text evidence="1">Belongs to the universal ribosomal protein uL5 family.</text>
</comment>
<dbReference type="KEGG" id="pan:PODANSg8975"/>
<dbReference type="InterPro" id="IPR031310">
    <property type="entry name" value="Ribosomal_uL5_N"/>
</dbReference>
<dbReference type="GO" id="GO:0006412">
    <property type="term" value="P:translation"/>
    <property type="evidence" value="ECO:0007669"/>
    <property type="project" value="InterPro"/>
</dbReference>
<reference evidence="9" key="3">
    <citation type="journal article" date="2014" name="Genetics">
        <title>Maintaining two mating types: Structure of the mating type locus and its role in heterokaryosis in Podospora anserina.</title>
        <authorList>
            <person name="Grognet P."/>
            <person name="Bidard F."/>
            <person name="Kuchly C."/>
            <person name="Tong L.C.H."/>
            <person name="Coppin E."/>
            <person name="Benkhali J.A."/>
            <person name="Couloux A."/>
            <person name="Wincker P."/>
            <person name="Debuchy R."/>
            <person name="Silar P."/>
        </authorList>
    </citation>
    <scope>GENOME REANNOTATION</scope>
    <source>
        <strain evidence="9">S / ATCC MYA-4624 / DSM 980 / FGSC 10383</strain>
    </source>
</reference>
<reference evidence="7 9" key="1">
    <citation type="journal article" date="2008" name="Genome Biol.">
        <title>The genome sequence of the model ascomycete fungus Podospora anserina.</title>
        <authorList>
            <person name="Espagne E."/>
            <person name="Lespinet O."/>
            <person name="Malagnac F."/>
            <person name="Da Silva C."/>
            <person name="Jaillon O."/>
            <person name="Porcel B.M."/>
            <person name="Couloux A."/>
            <person name="Aury J.-M."/>
            <person name="Segurens B."/>
            <person name="Poulain J."/>
            <person name="Anthouard V."/>
            <person name="Grossetete S."/>
            <person name="Khalili H."/>
            <person name="Coppin E."/>
            <person name="Dequard-Chablat M."/>
            <person name="Picard M."/>
            <person name="Contamine V."/>
            <person name="Arnaise S."/>
            <person name="Bourdais A."/>
            <person name="Berteaux-Lecellier V."/>
            <person name="Gautheret D."/>
            <person name="de Vries R.P."/>
            <person name="Battaglia E."/>
            <person name="Coutinho P.M."/>
            <person name="Danchin E.G.J."/>
            <person name="Henrissat B."/>
            <person name="El Khoury R."/>
            <person name="Sainsard-Chanet A."/>
            <person name="Boivin A."/>
            <person name="Pinan-Lucarre B."/>
            <person name="Sellem C.H."/>
            <person name="Debuchy R."/>
            <person name="Wincker P."/>
            <person name="Weissenbach J."/>
            <person name="Silar P."/>
        </authorList>
    </citation>
    <scope>NUCLEOTIDE SEQUENCE [LARGE SCALE GENOMIC DNA]</scope>
    <source>
        <strain evidence="9">S / ATCC MYA-4624 / DSM 980 / FGSC 10383</strain>
        <strain evidence="7">S mat+</strain>
    </source>
</reference>
<evidence type="ECO:0000313" key="9">
    <source>
        <dbReference type="Proteomes" id="UP000001197"/>
    </source>
</evidence>
<dbReference type="InterPro" id="IPR002132">
    <property type="entry name" value="Ribosomal_uL5"/>
</dbReference>
<evidence type="ECO:0000259" key="6">
    <source>
        <dbReference type="Pfam" id="PF00673"/>
    </source>
</evidence>